<dbReference type="OrthoDB" id="5575144at2759"/>
<dbReference type="Gene3D" id="4.10.240.10">
    <property type="entry name" value="Zn(2)-C6 fungal-type DNA-binding domain"/>
    <property type="match status" value="1"/>
</dbReference>
<feature type="region of interest" description="Disordered" evidence="8">
    <location>
        <begin position="1"/>
        <end position="65"/>
    </location>
</feature>
<dbReference type="PANTHER" id="PTHR47659:SF4">
    <property type="entry name" value="ZN(II)2CYS6 TRANSCRIPTION FACTOR (EUROFUNG)"/>
    <property type="match status" value="1"/>
</dbReference>
<feature type="compositionally biased region" description="Polar residues" evidence="8">
    <location>
        <begin position="310"/>
        <end position="319"/>
    </location>
</feature>
<organism evidence="10 11">
    <name type="scientific">Uncinocarpus reesii (strain UAMH 1704)</name>
    <dbReference type="NCBI Taxonomy" id="336963"/>
    <lineage>
        <taxon>Eukaryota</taxon>
        <taxon>Fungi</taxon>
        <taxon>Dikarya</taxon>
        <taxon>Ascomycota</taxon>
        <taxon>Pezizomycotina</taxon>
        <taxon>Eurotiomycetes</taxon>
        <taxon>Eurotiomycetidae</taxon>
        <taxon>Onygenales</taxon>
        <taxon>Onygenaceae</taxon>
        <taxon>Uncinocarpus</taxon>
    </lineage>
</organism>
<dbReference type="SUPFAM" id="SSF57701">
    <property type="entry name" value="Zn2/Cys6 DNA-binding domain"/>
    <property type="match status" value="1"/>
</dbReference>
<evidence type="ECO:0000256" key="2">
    <source>
        <dbReference type="ARBA" id="ARBA00022833"/>
    </source>
</evidence>
<dbReference type="VEuPathDB" id="FungiDB:UREG_00319"/>
<dbReference type="InterPro" id="IPR036864">
    <property type="entry name" value="Zn2-C6_fun-type_DNA-bd_sf"/>
</dbReference>
<dbReference type="OMA" id="IERRWSH"/>
<evidence type="ECO:0000256" key="5">
    <source>
        <dbReference type="ARBA" id="ARBA00023163"/>
    </source>
</evidence>
<evidence type="ECO:0000313" key="11">
    <source>
        <dbReference type="Proteomes" id="UP000002058"/>
    </source>
</evidence>
<dbReference type="PROSITE" id="PS00463">
    <property type="entry name" value="ZN2_CY6_FUNGAL_1"/>
    <property type="match status" value="1"/>
</dbReference>
<keyword evidence="3" id="KW-0805">Transcription regulation</keyword>
<keyword evidence="11" id="KW-1185">Reference proteome</keyword>
<feature type="compositionally biased region" description="Polar residues" evidence="8">
    <location>
        <begin position="178"/>
        <end position="195"/>
    </location>
</feature>
<keyword evidence="5" id="KW-0804">Transcription</keyword>
<gene>
    <name evidence="10" type="ORF">UREG_00319</name>
</gene>
<proteinExistence type="predicted"/>
<dbReference type="CDD" id="cd00067">
    <property type="entry name" value="GAL4"/>
    <property type="match status" value="1"/>
</dbReference>
<feature type="region of interest" description="Disordered" evidence="8">
    <location>
        <begin position="178"/>
        <end position="339"/>
    </location>
</feature>
<keyword evidence="1" id="KW-0479">Metal-binding</keyword>
<evidence type="ECO:0000256" key="1">
    <source>
        <dbReference type="ARBA" id="ARBA00022723"/>
    </source>
</evidence>
<dbReference type="GO" id="GO:0000981">
    <property type="term" value="F:DNA-binding transcription factor activity, RNA polymerase II-specific"/>
    <property type="evidence" value="ECO:0007669"/>
    <property type="project" value="InterPro"/>
</dbReference>
<comment type="function">
    <text evidence="7">Transcription factor which regulates nonfermentable carbon utilization. Activator of gluconeogenetic genes.</text>
</comment>
<dbReference type="InParanoid" id="C4JKM1"/>
<dbReference type="HOGENOM" id="CLU_582918_0_0_1"/>
<evidence type="ECO:0000256" key="4">
    <source>
        <dbReference type="ARBA" id="ARBA00023125"/>
    </source>
</evidence>
<dbReference type="RefSeq" id="XP_002540806.1">
    <property type="nucleotide sequence ID" value="XM_002540760.1"/>
</dbReference>
<dbReference type="InterPro" id="IPR050335">
    <property type="entry name" value="ERT1_acuK_gluconeogen_tf"/>
</dbReference>
<keyword evidence="4" id="KW-0238">DNA-binding</keyword>
<dbReference type="GO" id="GO:0008270">
    <property type="term" value="F:zinc ion binding"/>
    <property type="evidence" value="ECO:0007669"/>
    <property type="project" value="InterPro"/>
</dbReference>
<dbReference type="SMART" id="SM00066">
    <property type="entry name" value="GAL4"/>
    <property type="match status" value="1"/>
</dbReference>
<feature type="domain" description="Zn(2)-C6 fungal-type" evidence="9">
    <location>
        <begin position="113"/>
        <end position="144"/>
    </location>
</feature>
<dbReference type="AlphaFoldDB" id="C4JKM1"/>
<dbReference type="STRING" id="336963.C4JKM1"/>
<dbReference type="InterPro" id="IPR001138">
    <property type="entry name" value="Zn2Cys6_DnaBD"/>
</dbReference>
<evidence type="ECO:0000256" key="3">
    <source>
        <dbReference type="ARBA" id="ARBA00023015"/>
    </source>
</evidence>
<dbReference type="Pfam" id="PF00172">
    <property type="entry name" value="Zn_clus"/>
    <property type="match status" value="1"/>
</dbReference>
<evidence type="ECO:0000256" key="6">
    <source>
        <dbReference type="ARBA" id="ARBA00023242"/>
    </source>
</evidence>
<protein>
    <recommendedName>
        <fullName evidence="9">Zn(2)-C6 fungal-type domain-containing protein</fullName>
    </recommendedName>
</protein>
<keyword evidence="2" id="KW-0862">Zinc</keyword>
<dbReference type="PROSITE" id="PS50048">
    <property type="entry name" value="ZN2_CY6_FUNGAL_2"/>
    <property type="match status" value="1"/>
</dbReference>
<keyword evidence="6" id="KW-0539">Nucleus</keyword>
<evidence type="ECO:0000256" key="7">
    <source>
        <dbReference type="ARBA" id="ARBA00037475"/>
    </source>
</evidence>
<name>C4JKM1_UNCRE</name>
<dbReference type="EMBL" id="CH476615">
    <property type="protein sequence ID" value="EEP75473.1"/>
    <property type="molecule type" value="Genomic_DNA"/>
</dbReference>
<dbReference type="Proteomes" id="UP000002058">
    <property type="component" value="Unassembled WGS sequence"/>
</dbReference>
<evidence type="ECO:0000256" key="8">
    <source>
        <dbReference type="SAM" id="MobiDB-lite"/>
    </source>
</evidence>
<sequence length="469" mass="50889">MSGSPSPEDRFNSCEGGKRKRSDSPLPGTLQPISEQSMTYRAYQPKVQGPDSSTGELRQPVITQPSASMISLTTAPEQPHLLPALGVAASIPPRPTTLPPRSTRRAKAHVASACVNCKRKHLGCDSARPCRRCVVAGKESSCVDVVHKRRGRPPLKAEEGPIRTYESAFGQSGTLRLTTQQPLHPNGTPAHQTASIRKIRPNTEFRGAPPTEAGREPQRLKLSPPIPMKNPSWGASMLPSPSATLPPSSPLSSVPPQRPLSSGNQTSSDRQSSIPSPSFQLPGPPYALNDISHLPSLSRDRLPPPRSPRQYKQSTSAPPYSTIPGPTTHPVNSAIRLPPIPQPLTKLKVDFSIDTSQAGSNTSSPLSTRPEIIRAESNPISPLAQEDPGLIERRWSHEQSFASSSYSLPPIRESTEPFPRQRCFSTSAMINSGNKDTFNFTALNEGTSREADVRPVKRRKMELGEMVND</sequence>
<dbReference type="GeneID" id="8439076"/>
<evidence type="ECO:0000313" key="10">
    <source>
        <dbReference type="EMBL" id="EEP75473.1"/>
    </source>
</evidence>
<dbReference type="eggNOG" id="ENOG502S5NV">
    <property type="taxonomic scope" value="Eukaryota"/>
</dbReference>
<dbReference type="KEGG" id="ure:UREG_00319"/>
<evidence type="ECO:0000259" key="9">
    <source>
        <dbReference type="PROSITE" id="PS50048"/>
    </source>
</evidence>
<feature type="compositionally biased region" description="Low complexity" evidence="8">
    <location>
        <begin position="236"/>
        <end position="278"/>
    </location>
</feature>
<reference evidence="11" key="1">
    <citation type="journal article" date="2009" name="Genome Res.">
        <title>Comparative genomic analyses of the human fungal pathogens Coccidioides and their relatives.</title>
        <authorList>
            <person name="Sharpton T.J."/>
            <person name="Stajich J.E."/>
            <person name="Rounsley S.D."/>
            <person name="Gardner M.J."/>
            <person name="Wortman J.R."/>
            <person name="Jordar V.S."/>
            <person name="Maiti R."/>
            <person name="Kodira C.D."/>
            <person name="Neafsey D.E."/>
            <person name="Zeng Q."/>
            <person name="Hung C.-Y."/>
            <person name="McMahan C."/>
            <person name="Muszewska A."/>
            <person name="Grynberg M."/>
            <person name="Mandel M.A."/>
            <person name="Kellner E.M."/>
            <person name="Barker B.M."/>
            <person name="Galgiani J.N."/>
            <person name="Orbach M.J."/>
            <person name="Kirkland T.N."/>
            <person name="Cole G.T."/>
            <person name="Henn M.R."/>
            <person name="Birren B.W."/>
            <person name="Taylor J.W."/>
        </authorList>
    </citation>
    <scope>NUCLEOTIDE SEQUENCE [LARGE SCALE GENOMIC DNA]</scope>
    <source>
        <strain evidence="11">UAMH 1704</strain>
    </source>
</reference>
<dbReference type="GO" id="GO:0003677">
    <property type="term" value="F:DNA binding"/>
    <property type="evidence" value="ECO:0007669"/>
    <property type="project" value="UniProtKB-KW"/>
</dbReference>
<accession>C4JKM1</accession>
<feature type="compositionally biased region" description="Polar residues" evidence="8">
    <location>
        <begin position="50"/>
        <end position="65"/>
    </location>
</feature>
<dbReference type="PANTHER" id="PTHR47659">
    <property type="entry name" value="ZN(II)2CYS6 TRANSCRIPTION FACTOR (EUROFUNG)-RELATED"/>
    <property type="match status" value="1"/>
</dbReference>